<dbReference type="OrthoDB" id="5296at2759"/>
<gene>
    <name evidence="5" type="primary">LOC117652284</name>
</gene>
<dbReference type="PANTHER" id="PTHR43544:SF7">
    <property type="entry name" value="NADB-LER2"/>
    <property type="match status" value="1"/>
</dbReference>
<reference evidence="5" key="1">
    <citation type="submission" date="2025-08" db="UniProtKB">
        <authorList>
            <consortium name="RefSeq"/>
        </authorList>
    </citation>
    <scope>IDENTIFICATION</scope>
    <source>
        <tissue evidence="5">Total insect</tissue>
    </source>
</reference>
<comment type="similarity">
    <text evidence="3">Belongs to the short-chain dehydrogenases/reductases (SDR) family.</text>
</comment>
<evidence type="ECO:0000313" key="4">
    <source>
        <dbReference type="Proteomes" id="UP000515158"/>
    </source>
</evidence>
<dbReference type="Proteomes" id="UP000515158">
    <property type="component" value="Unplaced"/>
</dbReference>
<dbReference type="Pfam" id="PF00106">
    <property type="entry name" value="adh_short"/>
    <property type="match status" value="1"/>
</dbReference>
<dbReference type="InterPro" id="IPR036291">
    <property type="entry name" value="NAD(P)-bd_dom_sf"/>
</dbReference>
<keyword evidence="2" id="KW-0560">Oxidoreductase</keyword>
<dbReference type="InterPro" id="IPR002347">
    <property type="entry name" value="SDR_fam"/>
</dbReference>
<dbReference type="KEGG" id="tpal:117652284"/>
<evidence type="ECO:0000313" key="5">
    <source>
        <dbReference type="RefSeq" id="XP_034252968.1"/>
    </source>
</evidence>
<name>A0A6P9A4U9_THRPL</name>
<dbReference type="SUPFAM" id="SSF51735">
    <property type="entry name" value="NAD(P)-binding Rossmann-fold domains"/>
    <property type="match status" value="1"/>
</dbReference>
<evidence type="ECO:0000256" key="3">
    <source>
        <dbReference type="RuleBase" id="RU000363"/>
    </source>
</evidence>
<accession>A0A6P9A4U9</accession>
<sequence>MVDLTLPREERTLERTRRDGRPAAGVAVFARGSAGLERPAFFLQEGHFGNTMSSVLITGCNRGLGLELVRQLLLHPQAPSVLIATCRKPEDAHALQTLAKAHSQLYVLKLEVNDFSSYDAFAQTVKSIVGDKGLNVLINNAGILLQNHSSFSNCTVESLTDTYVTNTVGPIMLVKALRPLLKLAADSNADLPMGWSRAAIINMSSGLGSVGNNTLGSYFGYRESKAALNTATRSMSYELGPQNIFVLSMHPGWVQTDLGTSQAPLTVEQSISGMLAVFFSMKPEQHGAFLHWDGKEGIW</sequence>
<dbReference type="Gene3D" id="3.40.50.720">
    <property type="entry name" value="NAD(P)-binding Rossmann-like Domain"/>
    <property type="match status" value="1"/>
</dbReference>
<dbReference type="RefSeq" id="XP_034252968.1">
    <property type="nucleotide sequence ID" value="XM_034397077.1"/>
</dbReference>
<dbReference type="PRINTS" id="PR00080">
    <property type="entry name" value="SDRFAMILY"/>
</dbReference>
<organism evidence="5">
    <name type="scientific">Thrips palmi</name>
    <name type="common">Melon thrips</name>
    <dbReference type="NCBI Taxonomy" id="161013"/>
    <lineage>
        <taxon>Eukaryota</taxon>
        <taxon>Metazoa</taxon>
        <taxon>Ecdysozoa</taxon>
        <taxon>Arthropoda</taxon>
        <taxon>Hexapoda</taxon>
        <taxon>Insecta</taxon>
        <taxon>Pterygota</taxon>
        <taxon>Neoptera</taxon>
        <taxon>Paraneoptera</taxon>
        <taxon>Thysanoptera</taxon>
        <taxon>Terebrantia</taxon>
        <taxon>Thripoidea</taxon>
        <taxon>Thripidae</taxon>
        <taxon>Thrips</taxon>
    </lineage>
</organism>
<dbReference type="CDD" id="cd05325">
    <property type="entry name" value="carb_red_sniffer_like_SDR_c"/>
    <property type="match status" value="1"/>
</dbReference>
<keyword evidence="1" id="KW-0521">NADP</keyword>
<protein>
    <submittedName>
        <fullName evidence="5">C-factor-like isoform X1</fullName>
    </submittedName>
</protein>
<dbReference type="GO" id="GO:0004090">
    <property type="term" value="F:carbonyl reductase (NADPH) activity"/>
    <property type="evidence" value="ECO:0007669"/>
    <property type="project" value="TreeGrafter"/>
</dbReference>
<dbReference type="InParanoid" id="A0A6P9A4U9"/>
<evidence type="ECO:0000256" key="1">
    <source>
        <dbReference type="ARBA" id="ARBA00022857"/>
    </source>
</evidence>
<keyword evidence="4" id="KW-1185">Reference proteome</keyword>
<dbReference type="AlphaFoldDB" id="A0A6P9A4U9"/>
<dbReference type="InterPro" id="IPR051468">
    <property type="entry name" value="Fungal_SecMetab_SDRs"/>
</dbReference>
<evidence type="ECO:0000256" key="2">
    <source>
        <dbReference type="ARBA" id="ARBA00023002"/>
    </source>
</evidence>
<dbReference type="PANTHER" id="PTHR43544">
    <property type="entry name" value="SHORT-CHAIN DEHYDROGENASE/REDUCTASE"/>
    <property type="match status" value="1"/>
</dbReference>
<dbReference type="PRINTS" id="PR00081">
    <property type="entry name" value="GDHRDH"/>
</dbReference>
<dbReference type="GeneID" id="117652284"/>
<proteinExistence type="inferred from homology"/>
<dbReference type="GO" id="GO:0005737">
    <property type="term" value="C:cytoplasm"/>
    <property type="evidence" value="ECO:0007669"/>
    <property type="project" value="TreeGrafter"/>
</dbReference>